<evidence type="ECO:0000313" key="7">
    <source>
        <dbReference type="Proteomes" id="UP001596022"/>
    </source>
</evidence>
<evidence type="ECO:0000256" key="3">
    <source>
        <dbReference type="ARBA" id="ARBA00022989"/>
    </source>
</evidence>
<name>A0ABV9GN09_9BACL</name>
<dbReference type="SUPFAM" id="SSF161098">
    <property type="entry name" value="MetI-like"/>
    <property type="match status" value="1"/>
</dbReference>
<feature type="transmembrane region" description="Helical" evidence="5">
    <location>
        <begin position="29"/>
        <end position="46"/>
    </location>
</feature>
<protein>
    <recommendedName>
        <fullName evidence="8">Peptide/nickel transport system permease protein</fullName>
    </recommendedName>
</protein>
<accession>A0ABV9GN09</accession>
<gene>
    <name evidence="6" type="ORF">ACFO4N_12930</name>
</gene>
<evidence type="ECO:0000256" key="1">
    <source>
        <dbReference type="ARBA" id="ARBA00004141"/>
    </source>
</evidence>
<proteinExistence type="predicted"/>
<keyword evidence="4 5" id="KW-0472">Membrane</keyword>
<evidence type="ECO:0008006" key="8">
    <source>
        <dbReference type="Google" id="ProtNLM"/>
    </source>
</evidence>
<evidence type="ECO:0000256" key="5">
    <source>
        <dbReference type="SAM" id="Phobius"/>
    </source>
</evidence>
<reference evidence="7" key="1">
    <citation type="journal article" date="2019" name="Int. J. Syst. Evol. Microbiol.">
        <title>The Global Catalogue of Microorganisms (GCM) 10K type strain sequencing project: providing services to taxonomists for standard genome sequencing and annotation.</title>
        <authorList>
            <consortium name="The Broad Institute Genomics Platform"/>
            <consortium name="The Broad Institute Genome Sequencing Center for Infectious Disease"/>
            <person name="Wu L."/>
            <person name="Ma J."/>
        </authorList>
    </citation>
    <scope>NUCLEOTIDE SEQUENCE [LARGE SCALE GENOMIC DNA]</scope>
    <source>
        <strain evidence="7">CGMCC 1.16306</strain>
    </source>
</reference>
<comment type="subcellular location">
    <subcellularLocation>
        <location evidence="1">Membrane</location>
        <topology evidence="1">Multi-pass membrane protein</topology>
    </subcellularLocation>
</comment>
<dbReference type="PANTHER" id="PTHR43839">
    <property type="entry name" value="OPPC IN A BINDING PROTEIN-DEPENDENT TRANSPORT SYSTEM"/>
    <property type="match status" value="1"/>
</dbReference>
<dbReference type="PANTHER" id="PTHR43839:SF3">
    <property type="entry name" value="OLIGOPEPTIDE ABC TRANSPORTER, PERMEASE PROTEIN"/>
    <property type="match status" value="1"/>
</dbReference>
<feature type="transmembrane region" description="Helical" evidence="5">
    <location>
        <begin position="124"/>
        <end position="147"/>
    </location>
</feature>
<keyword evidence="7" id="KW-1185">Reference proteome</keyword>
<feature type="transmembrane region" description="Helical" evidence="5">
    <location>
        <begin position="66"/>
        <end position="85"/>
    </location>
</feature>
<sequence length="258" mass="29466">MIIGSLIGVFLKVYLPKLGKYLLMPFENLNYFPIALFAYLFLKWILLDDGVNLEGKFTYDFWTRTWVDVAVLTILALPAVTQTVFNETGNIVGKEFIVCSKTLGGNRRHLLWTHIRPFLSPQLVLIYIREVIQVLLLLAHLGIFKIVAGGSRIEASFIENLPFTDTNDWASLFGSWFQLIWSGYYWLPFIPLLAVVTAILAMKGILLSMQQVDQNIEVNDVISKKTKRRHEEKASIAERSKPTAHSFEPVSFNATHHH</sequence>
<feature type="transmembrane region" description="Helical" evidence="5">
    <location>
        <begin position="183"/>
        <end position="202"/>
    </location>
</feature>
<evidence type="ECO:0000256" key="2">
    <source>
        <dbReference type="ARBA" id="ARBA00022692"/>
    </source>
</evidence>
<keyword evidence="2 5" id="KW-0812">Transmembrane</keyword>
<organism evidence="6 7">
    <name type="scientific">Camelliibacillus cellulosilyticus</name>
    <dbReference type="NCBI Taxonomy" id="2174486"/>
    <lineage>
        <taxon>Bacteria</taxon>
        <taxon>Bacillati</taxon>
        <taxon>Bacillota</taxon>
        <taxon>Bacilli</taxon>
        <taxon>Bacillales</taxon>
        <taxon>Sporolactobacillaceae</taxon>
        <taxon>Camelliibacillus</taxon>
    </lineage>
</organism>
<dbReference type="InterPro" id="IPR035906">
    <property type="entry name" value="MetI-like_sf"/>
</dbReference>
<comment type="caution">
    <text evidence="6">The sequence shown here is derived from an EMBL/GenBank/DDBJ whole genome shotgun (WGS) entry which is preliminary data.</text>
</comment>
<evidence type="ECO:0000256" key="4">
    <source>
        <dbReference type="ARBA" id="ARBA00023136"/>
    </source>
</evidence>
<dbReference type="EMBL" id="JBHSFW010000010">
    <property type="protein sequence ID" value="MFC4619619.1"/>
    <property type="molecule type" value="Genomic_DNA"/>
</dbReference>
<keyword evidence="3 5" id="KW-1133">Transmembrane helix</keyword>
<dbReference type="Proteomes" id="UP001596022">
    <property type="component" value="Unassembled WGS sequence"/>
</dbReference>
<evidence type="ECO:0000313" key="6">
    <source>
        <dbReference type="EMBL" id="MFC4619619.1"/>
    </source>
</evidence>